<dbReference type="PATRIC" id="fig|1453497.3.peg.865"/>
<name>A0A176JXJ1_9BACT</name>
<dbReference type="GO" id="GO:0016810">
    <property type="term" value="F:hydrolase activity, acting on carbon-nitrogen (but not peptide) bonds"/>
    <property type="evidence" value="ECO:0007669"/>
    <property type="project" value="InterPro"/>
</dbReference>
<dbReference type="Gene3D" id="3.20.20.140">
    <property type="entry name" value="Metal-dependent hydrolases"/>
    <property type="match status" value="1"/>
</dbReference>
<dbReference type="EMBL" id="JFHK01000022">
    <property type="protein sequence ID" value="OAA28438.1"/>
    <property type="molecule type" value="Genomic_DNA"/>
</dbReference>
<comment type="caution">
    <text evidence="3">The sequence shown here is derived from an EMBL/GenBank/DDBJ whole genome shotgun (WGS) entry which is preliminary data.</text>
</comment>
<dbReference type="InterPro" id="IPR006680">
    <property type="entry name" value="Amidohydro-rel"/>
</dbReference>
<keyword evidence="1 3" id="KW-0378">Hydrolase</keyword>
<dbReference type="STRING" id="1453497.AT15_04350"/>
<keyword evidence="4" id="KW-1185">Reference proteome</keyword>
<organism evidence="3 4">
    <name type="scientific">Kosmotoga arenicorallina S304</name>
    <dbReference type="NCBI Taxonomy" id="1453497"/>
    <lineage>
        <taxon>Bacteria</taxon>
        <taxon>Thermotogati</taxon>
        <taxon>Thermotogota</taxon>
        <taxon>Thermotogae</taxon>
        <taxon>Kosmotogales</taxon>
        <taxon>Kosmotogaceae</taxon>
        <taxon>Kosmotoga</taxon>
    </lineage>
</organism>
<evidence type="ECO:0000313" key="3">
    <source>
        <dbReference type="EMBL" id="OAA28438.1"/>
    </source>
</evidence>
<dbReference type="Gene3D" id="2.30.40.10">
    <property type="entry name" value="Urease, subunit C, domain 1"/>
    <property type="match status" value="1"/>
</dbReference>
<evidence type="ECO:0000259" key="2">
    <source>
        <dbReference type="Pfam" id="PF01979"/>
    </source>
</evidence>
<dbReference type="RefSeq" id="WP_068348515.1">
    <property type="nucleotide sequence ID" value="NZ_JFHK01000022.1"/>
</dbReference>
<dbReference type="SUPFAM" id="SSF51556">
    <property type="entry name" value="Metallo-dependent hydrolases"/>
    <property type="match status" value="1"/>
</dbReference>
<dbReference type="PANTHER" id="PTHR43794:SF11">
    <property type="entry name" value="AMIDOHYDROLASE-RELATED DOMAIN-CONTAINING PROTEIN"/>
    <property type="match status" value="1"/>
</dbReference>
<dbReference type="InterPro" id="IPR011059">
    <property type="entry name" value="Metal-dep_hydrolase_composite"/>
</dbReference>
<proteinExistence type="predicted"/>
<dbReference type="AlphaFoldDB" id="A0A176JXJ1"/>
<evidence type="ECO:0000313" key="4">
    <source>
        <dbReference type="Proteomes" id="UP000077339"/>
    </source>
</evidence>
<feature type="domain" description="Amidohydrolase-related" evidence="2">
    <location>
        <begin position="50"/>
        <end position="403"/>
    </location>
</feature>
<sequence>MLIKNVSVFTGKDFIKHGYVVVRGNNFDYVGGTEPEGNYDEIIDGNGRLLMPGFINAHTHIYSAFARGMALDYFNPSSFTELLEQLWWRLDRKLSLPEIELSAYIAAVESSESGVTSLIDHHSSPAEISGSLNTIARAVNDVGLRVDTCYEVSDRDGVKAAERGISENVSFFERRNEFKGAHFGLHAGFTLSDETLKKVSEASKGRIPIHVHVAEGPEDEESSLSRYGKRVVQRFYDYELLIPGSIFAHCIHVNDNELALIKERDVYVVVNAQSNINNGVGITFWPHFTERGVKVGIGNDGFGFNIANDIRFFILTPHHEKRDPKVSSTRDLLNTFFKSNAEIASRSFGINLGFIEPEYRADFIIVDYNSPTPINSENFSDHFFYGIIDNLKVIDVYVSGKPVVKHGKNITIDKEVLYSEARKIASSLWRKI</sequence>
<dbReference type="InterPro" id="IPR032466">
    <property type="entry name" value="Metal_Hydrolase"/>
</dbReference>
<evidence type="ECO:0000256" key="1">
    <source>
        <dbReference type="ARBA" id="ARBA00022801"/>
    </source>
</evidence>
<dbReference type="SUPFAM" id="SSF51338">
    <property type="entry name" value="Composite domain of metallo-dependent hydrolases"/>
    <property type="match status" value="1"/>
</dbReference>
<gene>
    <name evidence="3" type="ORF">AT15_04350</name>
</gene>
<dbReference type="OrthoDB" id="9807210at2"/>
<protein>
    <submittedName>
        <fullName evidence="3">Amidohydrolase</fullName>
    </submittedName>
</protein>
<dbReference type="Pfam" id="PF01979">
    <property type="entry name" value="Amidohydro_1"/>
    <property type="match status" value="1"/>
</dbReference>
<dbReference type="Proteomes" id="UP000077339">
    <property type="component" value="Unassembled WGS sequence"/>
</dbReference>
<dbReference type="PANTHER" id="PTHR43794">
    <property type="entry name" value="AMINOHYDROLASE SSNA-RELATED"/>
    <property type="match status" value="1"/>
</dbReference>
<accession>A0A176JXJ1</accession>
<dbReference type="InterPro" id="IPR050287">
    <property type="entry name" value="MTA/SAH_deaminase"/>
</dbReference>
<reference evidence="3 4" key="1">
    <citation type="submission" date="2014-02" db="EMBL/GenBank/DDBJ databases">
        <title>Kosmotoga genome sequencing.</title>
        <authorList>
            <person name="Pollo S.M."/>
            <person name="Charchuk R."/>
            <person name="Nesbo C.L."/>
        </authorList>
    </citation>
    <scope>NUCLEOTIDE SEQUENCE [LARGE SCALE GENOMIC DNA]</scope>
    <source>
        <strain evidence="3 4">S304</strain>
    </source>
</reference>